<comment type="caution">
    <text evidence="1">The sequence shown here is derived from an EMBL/GenBank/DDBJ whole genome shotgun (WGS) entry which is preliminary data.</text>
</comment>
<sequence>MWDPFVHGGSGSEICCAPGDRVPLLAPATTAAPMRLGSIFPEKVGPVPVTRMVLRGRAAVFEAHVGTSGTMAARLVDCPPAATSVLVLWLTPEQLEHLRSQEAAEERRIVEIDAGRVEIEGVAVSTAWVPVGRSGALRGGKFPVRVAEVPTIGCVYPALTTRAALRYVHRRLGVEEPYDVFEQALADDAAYRAAVNARLHGEALPV</sequence>
<protein>
    <submittedName>
        <fullName evidence="1">Uncharacterized protein</fullName>
    </submittedName>
</protein>
<dbReference type="Proteomes" id="UP001301140">
    <property type="component" value="Unassembled WGS sequence"/>
</dbReference>
<dbReference type="RefSeq" id="WP_327788204.1">
    <property type="nucleotide sequence ID" value="NZ_JARGEQ010000040.1"/>
</dbReference>
<proteinExistence type="predicted"/>
<dbReference type="AlphaFoldDB" id="A0AAP3V0M2"/>
<evidence type="ECO:0000313" key="1">
    <source>
        <dbReference type="EMBL" id="MDF1585788.1"/>
    </source>
</evidence>
<evidence type="ECO:0000313" key="2">
    <source>
        <dbReference type="Proteomes" id="UP001301140"/>
    </source>
</evidence>
<name>A0AAP3V0M2_9PROT</name>
<accession>A0AAP3V0M2</accession>
<reference evidence="1 2" key="1">
    <citation type="submission" date="2023-03" db="EMBL/GenBank/DDBJ databases">
        <title>YIM 152171 draft genome.</title>
        <authorList>
            <person name="Yang Z."/>
        </authorList>
    </citation>
    <scope>NUCLEOTIDE SEQUENCE [LARGE SCALE GENOMIC DNA]</scope>
    <source>
        <strain evidence="1 2">YIM 152171</strain>
    </source>
</reference>
<dbReference type="EMBL" id="JARGEQ010000040">
    <property type="protein sequence ID" value="MDF1585788.1"/>
    <property type="molecule type" value="Genomic_DNA"/>
</dbReference>
<keyword evidence="2" id="KW-1185">Reference proteome</keyword>
<gene>
    <name evidence="1" type="ORF">PZ740_05240</name>
</gene>
<organism evidence="1 2">
    <name type="scientific">Marinimicrococcus flavescens</name>
    <dbReference type="NCBI Taxonomy" id="3031815"/>
    <lineage>
        <taxon>Bacteria</taxon>
        <taxon>Pseudomonadati</taxon>
        <taxon>Pseudomonadota</taxon>
        <taxon>Alphaproteobacteria</taxon>
        <taxon>Geminicoccales</taxon>
        <taxon>Geminicoccaceae</taxon>
        <taxon>Marinimicrococcus</taxon>
    </lineage>
</organism>